<reference evidence="1 2" key="1">
    <citation type="journal article" date="2020" name="Cell">
        <title>Large-Scale Comparative Analyses of Tick Genomes Elucidate Their Genetic Diversity and Vector Capacities.</title>
        <authorList>
            <consortium name="Tick Genome and Microbiome Consortium (TIGMIC)"/>
            <person name="Jia N."/>
            <person name="Wang J."/>
            <person name="Shi W."/>
            <person name="Du L."/>
            <person name="Sun Y."/>
            <person name="Zhan W."/>
            <person name="Jiang J.F."/>
            <person name="Wang Q."/>
            <person name="Zhang B."/>
            <person name="Ji P."/>
            <person name="Bell-Sakyi L."/>
            <person name="Cui X.M."/>
            <person name="Yuan T.T."/>
            <person name="Jiang B.G."/>
            <person name="Yang W.F."/>
            <person name="Lam T.T."/>
            <person name="Chang Q.C."/>
            <person name="Ding S.J."/>
            <person name="Wang X.J."/>
            <person name="Zhu J.G."/>
            <person name="Ruan X.D."/>
            <person name="Zhao L."/>
            <person name="Wei J.T."/>
            <person name="Ye R.Z."/>
            <person name="Que T.C."/>
            <person name="Du C.H."/>
            <person name="Zhou Y.H."/>
            <person name="Cheng J.X."/>
            <person name="Dai P.F."/>
            <person name="Guo W.B."/>
            <person name="Han X.H."/>
            <person name="Huang E.J."/>
            <person name="Li L.F."/>
            <person name="Wei W."/>
            <person name="Gao Y.C."/>
            <person name="Liu J.Z."/>
            <person name="Shao H.Z."/>
            <person name="Wang X."/>
            <person name="Wang C.C."/>
            <person name="Yang T.C."/>
            <person name="Huo Q.B."/>
            <person name="Li W."/>
            <person name="Chen H.Y."/>
            <person name="Chen S.E."/>
            <person name="Zhou L.G."/>
            <person name="Ni X.B."/>
            <person name="Tian J.H."/>
            <person name="Sheng Y."/>
            <person name="Liu T."/>
            <person name="Pan Y.S."/>
            <person name="Xia L.Y."/>
            <person name="Li J."/>
            <person name="Zhao F."/>
            <person name="Cao W.C."/>
        </authorList>
    </citation>
    <scope>NUCLEOTIDE SEQUENCE [LARGE SCALE GENOMIC DNA]</scope>
    <source>
        <strain evidence="1">Iper-2018</strain>
    </source>
</reference>
<evidence type="ECO:0000313" key="2">
    <source>
        <dbReference type="Proteomes" id="UP000805193"/>
    </source>
</evidence>
<protein>
    <submittedName>
        <fullName evidence="1">Uncharacterized protein</fullName>
    </submittedName>
</protein>
<keyword evidence="2" id="KW-1185">Reference proteome</keyword>
<proteinExistence type="predicted"/>
<dbReference type="Proteomes" id="UP000805193">
    <property type="component" value="Unassembled WGS sequence"/>
</dbReference>
<organism evidence="1 2">
    <name type="scientific">Ixodes persulcatus</name>
    <name type="common">Taiga tick</name>
    <dbReference type="NCBI Taxonomy" id="34615"/>
    <lineage>
        <taxon>Eukaryota</taxon>
        <taxon>Metazoa</taxon>
        <taxon>Ecdysozoa</taxon>
        <taxon>Arthropoda</taxon>
        <taxon>Chelicerata</taxon>
        <taxon>Arachnida</taxon>
        <taxon>Acari</taxon>
        <taxon>Parasitiformes</taxon>
        <taxon>Ixodida</taxon>
        <taxon>Ixodoidea</taxon>
        <taxon>Ixodidae</taxon>
        <taxon>Ixodinae</taxon>
        <taxon>Ixodes</taxon>
    </lineage>
</organism>
<evidence type="ECO:0000313" key="1">
    <source>
        <dbReference type="EMBL" id="KAG0430290.1"/>
    </source>
</evidence>
<gene>
    <name evidence="1" type="ORF">HPB47_022820</name>
</gene>
<name>A0AC60Q8L8_IXOPE</name>
<dbReference type="EMBL" id="JABSTQ010009337">
    <property type="protein sequence ID" value="KAG0430290.1"/>
    <property type="molecule type" value="Genomic_DNA"/>
</dbReference>
<comment type="caution">
    <text evidence="1">The sequence shown here is derived from an EMBL/GenBank/DDBJ whole genome shotgun (WGS) entry which is preliminary data.</text>
</comment>
<sequence length="142" mass="15684">MLHLGSSSTESQEPRYRSTASRRSVAADDQTPPHLRVPNAQLPPEERVSESGSVQPENKAAHESVPRCPCPHTRRAAEGEGSQRPRNLLRPLFSKRPASRVGPPFKKSAELTVRPTRHQRRVVLVPLLQVLSTRRPLPGGLG</sequence>
<accession>A0AC60Q8L8</accession>